<accession>A0A4Z2DYX9</accession>
<reference evidence="1 2" key="1">
    <citation type="submission" date="2019-03" db="EMBL/GenBank/DDBJ databases">
        <title>First draft genome of Liparis tanakae, snailfish: a comprehensive survey of snailfish specific genes.</title>
        <authorList>
            <person name="Kim W."/>
            <person name="Song I."/>
            <person name="Jeong J.-H."/>
            <person name="Kim D."/>
            <person name="Kim S."/>
            <person name="Ryu S."/>
            <person name="Song J.Y."/>
            <person name="Lee S.K."/>
        </authorList>
    </citation>
    <scope>NUCLEOTIDE SEQUENCE [LARGE SCALE GENOMIC DNA]</scope>
    <source>
        <tissue evidence="1">Muscle</tissue>
    </source>
</reference>
<evidence type="ECO:0000313" key="1">
    <source>
        <dbReference type="EMBL" id="TNN21754.1"/>
    </source>
</evidence>
<evidence type="ECO:0000313" key="2">
    <source>
        <dbReference type="Proteomes" id="UP000314294"/>
    </source>
</evidence>
<protein>
    <submittedName>
        <fullName evidence="1">Brefeldin A-inhibited guanine nucleotide-exchange protein 3</fullName>
    </submittedName>
</protein>
<gene>
    <name evidence="1" type="primary">ARFGEF3_0</name>
    <name evidence="1" type="ORF">EYF80_068134</name>
</gene>
<dbReference type="AlphaFoldDB" id="A0A4Z2DYX9"/>
<dbReference type="Proteomes" id="UP000314294">
    <property type="component" value="Unassembled WGS sequence"/>
</dbReference>
<name>A0A4Z2DYX9_9TELE</name>
<dbReference type="OrthoDB" id="8915799at2759"/>
<comment type="caution">
    <text evidence="1">The sequence shown here is derived from an EMBL/GenBank/DDBJ whole genome shotgun (WGS) entry which is preliminary data.</text>
</comment>
<organism evidence="1 2">
    <name type="scientific">Liparis tanakae</name>
    <name type="common">Tanaka's snailfish</name>
    <dbReference type="NCBI Taxonomy" id="230148"/>
    <lineage>
        <taxon>Eukaryota</taxon>
        <taxon>Metazoa</taxon>
        <taxon>Chordata</taxon>
        <taxon>Craniata</taxon>
        <taxon>Vertebrata</taxon>
        <taxon>Euteleostomi</taxon>
        <taxon>Actinopterygii</taxon>
        <taxon>Neopterygii</taxon>
        <taxon>Teleostei</taxon>
        <taxon>Neoteleostei</taxon>
        <taxon>Acanthomorphata</taxon>
        <taxon>Eupercaria</taxon>
        <taxon>Perciformes</taxon>
        <taxon>Cottioidei</taxon>
        <taxon>Cottales</taxon>
        <taxon>Liparidae</taxon>
        <taxon>Liparis</taxon>
    </lineage>
</organism>
<sequence>MNADGLYLVSYYALLLNLKLCCCDYYRRRALAPVLSLKEFVRLIQSSGVLVVLSQAWIEELYNQVLERNLLGEAGYCGSPEDHALPLITVLTGARAATFTSG</sequence>
<dbReference type="EMBL" id="SRLO01026023">
    <property type="protein sequence ID" value="TNN21754.1"/>
    <property type="molecule type" value="Genomic_DNA"/>
</dbReference>
<keyword evidence="2" id="KW-1185">Reference proteome</keyword>
<proteinExistence type="predicted"/>